<evidence type="ECO:0000256" key="5">
    <source>
        <dbReference type="ARBA" id="ARBA00022614"/>
    </source>
</evidence>
<keyword evidence="12 20" id="KW-0067">ATP-binding</keyword>
<dbReference type="InterPro" id="IPR032675">
    <property type="entry name" value="LRR_dom_sf"/>
</dbReference>
<feature type="non-terminal residue" evidence="25">
    <location>
        <position position="1"/>
    </location>
</feature>
<feature type="compositionally biased region" description="Polar residues" evidence="21">
    <location>
        <begin position="909"/>
        <end position="918"/>
    </location>
</feature>
<dbReference type="EMBL" id="QJKJ01014115">
    <property type="protein sequence ID" value="RDX65005.1"/>
    <property type="molecule type" value="Genomic_DNA"/>
</dbReference>
<comment type="similarity">
    <text evidence="2">Belongs to the protein kinase superfamily. Ser/Thr protein kinase family.</text>
</comment>
<dbReference type="InterPro" id="IPR017441">
    <property type="entry name" value="Protein_kinase_ATP_BS"/>
</dbReference>
<dbReference type="PROSITE" id="PS00107">
    <property type="entry name" value="PROTEIN_KINASE_ATP"/>
    <property type="match status" value="1"/>
</dbReference>
<dbReference type="InterPro" id="IPR000719">
    <property type="entry name" value="Prot_kinase_dom"/>
</dbReference>
<dbReference type="InterPro" id="IPR011009">
    <property type="entry name" value="Kinase-like_dom_sf"/>
</dbReference>
<dbReference type="Gene3D" id="3.80.10.10">
    <property type="entry name" value="Ribonuclease Inhibitor"/>
    <property type="match status" value="2"/>
</dbReference>
<evidence type="ECO:0000256" key="14">
    <source>
        <dbReference type="ARBA" id="ARBA00023136"/>
    </source>
</evidence>
<dbReference type="Gene3D" id="1.10.510.10">
    <property type="entry name" value="Transferase(Phosphotransferase) domain 1"/>
    <property type="match status" value="1"/>
</dbReference>
<feature type="signal peptide" evidence="23">
    <location>
        <begin position="1"/>
        <end position="22"/>
    </location>
</feature>
<feature type="transmembrane region" description="Helical" evidence="22">
    <location>
        <begin position="476"/>
        <end position="498"/>
    </location>
</feature>
<organism evidence="25 26">
    <name type="scientific">Mucuna pruriens</name>
    <name type="common">Velvet bean</name>
    <name type="synonym">Dolichos pruriens</name>
    <dbReference type="NCBI Taxonomy" id="157652"/>
    <lineage>
        <taxon>Eukaryota</taxon>
        <taxon>Viridiplantae</taxon>
        <taxon>Streptophyta</taxon>
        <taxon>Embryophyta</taxon>
        <taxon>Tracheophyta</taxon>
        <taxon>Spermatophyta</taxon>
        <taxon>Magnoliopsida</taxon>
        <taxon>eudicotyledons</taxon>
        <taxon>Gunneridae</taxon>
        <taxon>Pentapetalae</taxon>
        <taxon>rosids</taxon>
        <taxon>fabids</taxon>
        <taxon>Fabales</taxon>
        <taxon>Fabaceae</taxon>
        <taxon>Papilionoideae</taxon>
        <taxon>50 kb inversion clade</taxon>
        <taxon>NPAAA clade</taxon>
        <taxon>indigoferoid/millettioid clade</taxon>
        <taxon>Phaseoleae</taxon>
        <taxon>Mucuna</taxon>
    </lineage>
</organism>
<dbReference type="Gene3D" id="3.30.200.20">
    <property type="entry name" value="Phosphorylase Kinase, domain 1"/>
    <property type="match status" value="1"/>
</dbReference>
<feature type="domain" description="Protein kinase" evidence="24">
    <location>
        <begin position="578"/>
        <end position="858"/>
    </location>
</feature>
<evidence type="ECO:0000256" key="21">
    <source>
        <dbReference type="SAM" id="MobiDB-lite"/>
    </source>
</evidence>
<evidence type="ECO:0000256" key="18">
    <source>
        <dbReference type="ARBA" id="ARBA00047899"/>
    </source>
</evidence>
<evidence type="ECO:0000256" key="23">
    <source>
        <dbReference type="SAM" id="SignalP"/>
    </source>
</evidence>
<dbReference type="FunFam" id="1.10.510.10:FF:000198">
    <property type="entry name" value="receptor protein kinase TMK1"/>
    <property type="match status" value="1"/>
</dbReference>
<comment type="caution">
    <text evidence="25">The sequence shown here is derived from an EMBL/GenBank/DDBJ whole genome shotgun (WGS) entry which is preliminary data.</text>
</comment>
<keyword evidence="26" id="KW-1185">Reference proteome</keyword>
<dbReference type="GO" id="GO:0004674">
    <property type="term" value="F:protein serine/threonine kinase activity"/>
    <property type="evidence" value="ECO:0007669"/>
    <property type="project" value="UniProtKB-KW"/>
</dbReference>
<evidence type="ECO:0000256" key="11">
    <source>
        <dbReference type="ARBA" id="ARBA00022777"/>
    </source>
</evidence>
<dbReference type="AlphaFoldDB" id="A0A371EG21"/>
<dbReference type="SUPFAM" id="SSF56112">
    <property type="entry name" value="Protein kinase-like (PK-like)"/>
    <property type="match status" value="1"/>
</dbReference>
<dbReference type="STRING" id="157652.A0A371EG21"/>
<reference evidence="25" key="1">
    <citation type="submission" date="2018-05" db="EMBL/GenBank/DDBJ databases">
        <title>Draft genome of Mucuna pruriens seed.</title>
        <authorList>
            <person name="Nnadi N.E."/>
            <person name="Vos R."/>
            <person name="Hasami M.H."/>
            <person name="Devisetty U.K."/>
            <person name="Aguiy J.C."/>
        </authorList>
    </citation>
    <scope>NUCLEOTIDE SEQUENCE [LARGE SCALE GENOMIC DNA]</scope>
    <source>
        <strain evidence="25">JCA_2017</strain>
    </source>
</reference>
<evidence type="ECO:0000259" key="24">
    <source>
        <dbReference type="PROSITE" id="PS50011"/>
    </source>
</evidence>
<dbReference type="Pfam" id="PF00069">
    <property type="entry name" value="Pkinase"/>
    <property type="match status" value="1"/>
</dbReference>
<keyword evidence="7 22" id="KW-0812">Transmembrane</keyword>
<keyword evidence="6" id="KW-0808">Transferase</keyword>
<evidence type="ECO:0000256" key="13">
    <source>
        <dbReference type="ARBA" id="ARBA00022989"/>
    </source>
</evidence>
<evidence type="ECO:0000256" key="4">
    <source>
        <dbReference type="ARBA" id="ARBA00022527"/>
    </source>
</evidence>
<evidence type="ECO:0000256" key="17">
    <source>
        <dbReference type="ARBA" id="ARBA00023180"/>
    </source>
</evidence>
<evidence type="ECO:0000256" key="1">
    <source>
        <dbReference type="ARBA" id="ARBA00004167"/>
    </source>
</evidence>
<dbReference type="InterPro" id="IPR052422">
    <property type="entry name" value="Auxin_Ser/Thr_Kinase"/>
</dbReference>
<comment type="catalytic activity">
    <reaction evidence="18">
        <text>L-threonyl-[protein] + ATP = O-phospho-L-threonyl-[protein] + ADP + H(+)</text>
        <dbReference type="Rhea" id="RHEA:46608"/>
        <dbReference type="Rhea" id="RHEA-COMP:11060"/>
        <dbReference type="Rhea" id="RHEA-COMP:11605"/>
        <dbReference type="ChEBI" id="CHEBI:15378"/>
        <dbReference type="ChEBI" id="CHEBI:30013"/>
        <dbReference type="ChEBI" id="CHEBI:30616"/>
        <dbReference type="ChEBI" id="CHEBI:61977"/>
        <dbReference type="ChEBI" id="CHEBI:456216"/>
        <dbReference type="EC" id="2.7.11.1"/>
    </reaction>
</comment>
<dbReference type="PANTHER" id="PTHR47986:SF6">
    <property type="entry name" value="TRANSFERASE, PROTEIN KINASE RLK-PELLE-LRR-IX FAMILY-RELATED"/>
    <property type="match status" value="1"/>
</dbReference>
<keyword evidence="16 25" id="KW-0675">Receptor</keyword>
<dbReference type="PROSITE" id="PS50011">
    <property type="entry name" value="PROTEIN_KINASE_DOM"/>
    <property type="match status" value="1"/>
</dbReference>
<keyword evidence="10 20" id="KW-0547">Nucleotide-binding</keyword>
<evidence type="ECO:0000256" key="22">
    <source>
        <dbReference type="SAM" id="Phobius"/>
    </source>
</evidence>
<dbReference type="InterPro" id="IPR001611">
    <property type="entry name" value="Leu-rich_rpt"/>
</dbReference>
<dbReference type="FunFam" id="3.80.10.10:FF:000129">
    <property type="entry name" value="Leucine-rich repeat receptor-like kinase"/>
    <property type="match status" value="1"/>
</dbReference>
<evidence type="ECO:0000256" key="12">
    <source>
        <dbReference type="ARBA" id="ARBA00022840"/>
    </source>
</evidence>
<evidence type="ECO:0000256" key="19">
    <source>
        <dbReference type="ARBA" id="ARBA00048679"/>
    </source>
</evidence>
<comment type="subcellular location">
    <subcellularLocation>
        <location evidence="1">Membrane</location>
        <topology evidence="1">Single-pass membrane protein</topology>
    </subcellularLocation>
</comment>
<dbReference type="InterPro" id="IPR003591">
    <property type="entry name" value="Leu-rich_rpt_typical-subtyp"/>
</dbReference>
<dbReference type="PANTHER" id="PTHR47986">
    <property type="entry name" value="OSJNBA0070M12.3 PROTEIN"/>
    <property type="match status" value="1"/>
</dbReference>
<evidence type="ECO:0000256" key="9">
    <source>
        <dbReference type="ARBA" id="ARBA00022737"/>
    </source>
</evidence>
<accession>A0A371EG21</accession>
<comment type="catalytic activity">
    <reaction evidence="19">
        <text>L-seryl-[protein] + ATP = O-phospho-L-seryl-[protein] + ADP + H(+)</text>
        <dbReference type="Rhea" id="RHEA:17989"/>
        <dbReference type="Rhea" id="RHEA-COMP:9863"/>
        <dbReference type="Rhea" id="RHEA-COMP:11604"/>
        <dbReference type="ChEBI" id="CHEBI:15378"/>
        <dbReference type="ChEBI" id="CHEBI:29999"/>
        <dbReference type="ChEBI" id="CHEBI:30616"/>
        <dbReference type="ChEBI" id="CHEBI:83421"/>
        <dbReference type="ChEBI" id="CHEBI:456216"/>
        <dbReference type="EC" id="2.7.11.1"/>
    </reaction>
</comment>
<dbReference type="GO" id="GO:0005524">
    <property type="term" value="F:ATP binding"/>
    <property type="evidence" value="ECO:0007669"/>
    <property type="project" value="UniProtKB-UniRule"/>
</dbReference>
<dbReference type="EC" id="2.7.11.1" evidence="3"/>
<name>A0A371EG21_MUCPR</name>
<evidence type="ECO:0000256" key="20">
    <source>
        <dbReference type="PROSITE-ProRule" id="PRU10141"/>
    </source>
</evidence>
<dbReference type="InterPro" id="IPR013210">
    <property type="entry name" value="LRR_N_plant-typ"/>
</dbReference>
<keyword evidence="8 23" id="KW-0732">Signal</keyword>
<evidence type="ECO:0000313" key="26">
    <source>
        <dbReference type="Proteomes" id="UP000257109"/>
    </source>
</evidence>
<keyword evidence="15" id="KW-1015">Disulfide bond</keyword>
<keyword evidence="14 22" id="KW-0472">Membrane</keyword>
<evidence type="ECO:0000313" key="25">
    <source>
        <dbReference type="EMBL" id="RDX65005.1"/>
    </source>
</evidence>
<evidence type="ECO:0000256" key="10">
    <source>
        <dbReference type="ARBA" id="ARBA00022741"/>
    </source>
</evidence>
<evidence type="ECO:0000256" key="6">
    <source>
        <dbReference type="ARBA" id="ARBA00022679"/>
    </source>
</evidence>
<dbReference type="GO" id="GO:0016020">
    <property type="term" value="C:membrane"/>
    <property type="evidence" value="ECO:0007669"/>
    <property type="project" value="UniProtKB-SubCell"/>
</dbReference>
<dbReference type="CDD" id="cd14066">
    <property type="entry name" value="STKc_IRAK"/>
    <property type="match status" value="1"/>
</dbReference>
<keyword evidence="9" id="KW-0677">Repeat</keyword>
<dbReference type="Pfam" id="PF00560">
    <property type="entry name" value="LRR_1"/>
    <property type="match status" value="1"/>
</dbReference>
<evidence type="ECO:0000256" key="8">
    <source>
        <dbReference type="ARBA" id="ARBA00022729"/>
    </source>
</evidence>
<dbReference type="SMART" id="SM00220">
    <property type="entry name" value="S_TKc"/>
    <property type="match status" value="1"/>
</dbReference>
<dbReference type="CDD" id="cd12087">
    <property type="entry name" value="TM_EGFR-like"/>
    <property type="match status" value="1"/>
</dbReference>
<dbReference type="FunFam" id="3.80.10.10:FF:000190">
    <property type="entry name" value="Receptor-like kinase TMK4"/>
    <property type="match status" value="1"/>
</dbReference>
<feature type="region of interest" description="Disordered" evidence="21">
    <location>
        <begin position="446"/>
        <end position="473"/>
    </location>
</feature>
<dbReference type="OrthoDB" id="1607253at2759"/>
<feature type="binding site" evidence="20">
    <location>
        <position position="606"/>
    </location>
    <ligand>
        <name>ATP</name>
        <dbReference type="ChEBI" id="CHEBI:30616"/>
    </ligand>
</feature>
<keyword evidence="11 25" id="KW-0418">Kinase</keyword>
<dbReference type="SMART" id="SM00369">
    <property type="entry name" value="LRR_TYP"/>
    <property type="match status" value="4"/>
</dbReference>
<evidence type="ECO:0000256" key="7">
    <source>
        <dbReference type="ARBA" id="ARBA00022692"/>
    </source>
</evidence>
<evidence type="ECO:0000256" key="15">
    <source>
        <dbReference type="ARBA" id="ARBA00023157"/>
    </source>
</evidence>
<dbReference type="InterPro" id="IPR008271">
    <property type="entry name" value="Ser/Thr_kinase_AS"/>
</dbReference>
<gene>
    <name evidence="25" type="primary">TMK1</name>
    <name evidence="25" type="ORF">CR513_56372</name>
</gene>
<keyword evidence="13 22" id="KW-1133">Transmembrane helix</keyword>
<sequence>MKSHVGFVVVLLFCVGFECAWCEDDVVVMNTLKKAITEPNDLEWSDADVCKWTHVQCNSMKRVTAIQIGGLSLNGSLPKELVQLSELTRFECMRNGFSGPFPNMPKSLEVLYIHSNNFDSMPSDFFTGMTNLQDVSIGDNPFPNWEIPVGLMDCVALRNFSAVSAGLVGKIPDFFGKDGTLPGLVSLGLSFNSLEGGLPANLSGTSIQILWLNGQKSDGKLNGTLAVLKDMTSLKQIWVHGNSFTGPIPDLSNHDQLFDVSLRDNQLTGVVPPSLTALPALKVVNLSNNFLQGSPPMFKDGVEVDNDLDKGGNRFCTKQPGKPCSPLVNALLSVVEPLGYPLMLADSWKGDDPCAGGWMGIVCSGGNISVISFQSMNLSGNISPSFAKLTSLTKLLLANNDLTGTIPSELASMPLLKELDVSNNKLYGKVPSFAAIVVLKTDGNPDIGKDAPQAPPGSKPGGKSGGEEGKKSSTGAIVGTVVGGVSLLGIGTLLFIMYGRKRKRAGKVQNPSTIVVHPRHSGDGNGLKISVAAAGASGASGTSGGGTGGFSPTSSVQHVEAGNMVISIQVLREVTNNFSEGNILGRGGFGTVYKGELCDGTKIAVKRMESGVMGEKGLTEFESEIAVLTKVRHRHLVALEGYCLDGNERLLVYEYMPQGPLSKHLFDWKEEGLQPLEWKRRLSIALDVARGVEYLHGLAQQIFIHRDLKPSNILLGDDIRAKVSDFGLVRLAPEGQTSFETRLAGTFGYLAPEYAVTGRVTTKVDVYSYGVILMEMITGRRAIDNSQPEEHIHLVTWFRRMLLNKDSFGKIIDPIMDVDEEALLSFRTVAELAGHCCAREPYQRPDMSHVVNVLAPLVEIWKPSEEDEDDIYGIDLDMTLPQALSKWQAIEGRTTFDVSSTSSILTSSADNTQSSIPTRPSGFADSFTSSDGR</sequence>
<feature type="region of interest" description="Disordered" evidence="21">
    <location>
        <begin position="901"/>
        <end position="933"/>
    </location>
</feature>
<evidence type="ECO:0000256" key="16">
    <source>
        <dbReference type="ARBA" id="ARBA00023170"/>
    </source>
</evidence>
<keyword evidence="4" id="KW-0723">Serine/threonine-protein kinase</keyword>
<dbReference type="PROSITE" id="PS00108">
    <property type="entry name" value="PROTEIN_KINASE_ST"/>
    <property type="match status" value="1"/>
</dbReference>
<dbReference type="Pfam" id="PF08263">
    <property type="entry name" value="LRRNT_2"/>
    <property type="match status" value="2"/>
</dbReference>
<protein>
    <recommendedName>
        <fullName evidence="3">non-specific serine/threonine protein kinase</fullName>
        <ecNumber evidence="3">2.7.11.1</ecNumber>
    </recommendedName>
</protein>
<proteinExistence type="inferred from homology"/>
<evidence type="ECO:0000256" key="2">
    <source>
        <dbReference type="ARBA" id="ARBA00008684"/>
    </source>
</evidence>
<dbReference type="FunFam" id="3.30.200.20:FF:000226">
    <property type="entry name" value="receptor protein kinase TMK1"/>
    <property type="match status" value="1"/>
</dbReference>
<keyword evidence="5" id="KW-0433">Leucine-rich repeat</keyword>
<evidence type="ECO:0000256" key="3">
    <source>
        <dbReference type="ARBA" id="ARBA00012513"/>
    </source>
</evidence>
<keyword evidence="17" id="KW-0325">Glycoprotein</keyword>
<feature type="chain" id="PRO_5016580617" description="non-specific serine/threonine protein kinase" evidence="23">
    <location>
        <begin position="23"/>
        <end position="933"/>
    </location>
</feature>
<dbReference type="SUPFAM" id="SSF52058">
    <property type="entry name" value="L domain-like"/>
    <property type="match status" value="1"/>
</dbReference>
<dbReference type="Proteomes" id="UP000257109">
    <property type="component" value="Unassembled WGS sequence"/>
</dbReference>